<sequence>MTPRVTEEWNRWLPTLVAALLLFVGTVVPLPRRQNASFGPLGPDKLGHAVGHFGLTAVFLRALGEGRPDGRSALAAVLLSLCFGTCTELLQEAVPGRGFERADVFAGVVGSLLGVLLATGCSE</sequence>
<keyword evidence="1" id="KW-1133">Transmembrane helix</keyword>
<dbReference type="Proteomes" id="UP001595921">
    <property type="component" value="Unassembled WGS sequence"/>
</dbReference>
<protein>
    <submittedName>
        <fullName evidence="2">VanZ family protein</fullName>
    </submittedName>
</protein>
<keyword evidence="3" id="KW-1185">Reference proteome</keyword>
<dbReference type="EMBL" id="JBHSDS010000017">
    <property type="protein sequence ID" value="MFC4360330.1"/>
    <property type="molecule type" value="Genomic_DNA"/>
</dbReference>
<accession>A0ABD5PHN8</accession>
<dbReference type="RefSeq" id="WP_267620381.1">
    <property type="nucleotide sequence ID" value="NZ_JAODIW010000005.1"/>
</dbReference>
<evidence type="ECO:0000256" key="1">
    <source>
        <dbReference type="SAM" id="Phobius"/>
    </source>
</evidence>
<evidence type="ECO:0000313" key="2">
    <source>
        <dbReference type="EMBL" id="MFC4360330.1"/>
    </source>
</evidence>
<dbReference type="AlphaFoldDB" id="A0ABD5PHN8"/>
<dbReference type="PANTHER" id="PTHR28008">
    <property type="entry name" value="DOMAIN PROTEIN, PUTATIVE (AFU_ORTHOLOGUE AFUA_3G10980)-RELATED"/>
    <property type="match status" value="1"/>
</dbReference>
<comment type="caution">
    <text evidence="2">The sequence shown here is derived from an EMBL/GenBank/DDBJ whole genome shotgun (WGS) entry which is preliminary data.</text>
</comment>
<keyword evidence="1" id="KW-0812">Transmembrane</keyword>
<keyword evidence="1" id="KW-0472">Membrane</keyword>
<reference evidence="2 3" key="1">
    <citation type="journal article" date="2019" name="Int. J. Syst. Evol. Microbiol.">
        <title>The Global Catalogue of Microorganisms (GCM) 10K type strain sequencing project: providing services to taxonomists for standard genome sequencing and annotation.</title>
        <authorList>
            <consortium name="The Broad Institute Genomics Platform"/>
            <consortium name="The Broad Institute Genome Sequencing Center for Infectious Disease"/>
            <person name="Wu L."/>
            <person name="Ma J."/>
        </authorList>
    </citation>
    <scope>NUCLEOTIDE SEQUENCE [LARGE SCALE GENOMIC DNA]</scope>
    <source>
        <strain evidence="2 3">CGMCC 1.12553</strain>
    </source>
</reference>
<gene>
    <name evidence="2" type="ORF">ACFO0N_20485</name>
</gene>
<name>A0ABD5PHN8_9EURY</name>
<proteinExistence type="predicted"/>
<organism evidence="2 3">
    <name type="scientific">Halobium salinum</name>
    <dbReference type="NCBI Taxonomy" id="1364940"/>
    <lineage>
        <taxon>Archaea</taxon>
        <taxon>Methanobacteriati</taxon>
        <taxon>Methanobacteriota</taxon>
        <taxon>Stenosarchaea group</taxon>
        <taxon>Halobacteria</taxon>
        <taxon>Halobacteriales</taxon>
        <taxon>Haloferacaceae</taxon>
        <taxon>Halobium</taxon>
    </lineage>
</organism>
<dbReference type="NCBIfam" id="NF037970">
    <property type="entry name" value="vanZ_1"/>
    <property type="match status" value="1"/>
</dbReference>
<dbReference type="PANTHER" id="PTHR28008:SF1">
    <property type="entry name" value="DOMAIN PROTEIN, PUTATIVE (AFU_ORTHOLOGUE AFUA_3G10980)-RELATED"/>
    <property type="match status" value="1"/>
</dbReference>
<evidence type="ECO:0000313" key="3">
    <source>
        <dbReference type="Proteomes" id="UP001595921"/>
    </source>
</evidence>
<feature type="transmembrane region" description="Helical" evidence="1">
    <location>
        <begin position="12"/>
        <end position="30"/>
    </location>
</feature>